<proteinExistence type="inferred from homology"/>
<dbReference type="InterPro" id="IPR015947">
    <property type="entry name" value="PUA-like_sf"/>
</dbReference>
<dbReference type="AlphaFoldDB" id="A0A2S6A327"/>
<feature type="domain" description="EVE" evidence="2">
    <location>
        <begin position="3"/>
        <end position="135"/>
    </location>
</feature>
<dbReference type="RefSeq" id="WP_104363803.1">
    <property type="nucleotide sequence ID" value="NZ_PSZD01000013.1"/>
</dbReference>
<comment type="similarity">
    <text evidence="1">Belongs to the UPF0310 family.</text>
</comment>
<protein>
    <recommendedName>
        <fullName evidence="1">UPF0310 protein C5F51_20885</fullName>
    </recommendedName>
</protein>
<dbReference type="Proteomes" id="UP000238356">
    <property type="component" value="Unassembled WGS sequence"/>
</dbReference>
<dbReference type="InterPro" id="IPR002740">
    <property type="entry name" value="EVE_domain"/>
</dbReference>
<gene>
    <name evidence="3" type="ORF">C5F51_20885</name>
</gene>
<evidence type="ECO:0000313" key="3">
    <source>
        <dbReference type="EMBL" id="PPJ26254.1"/>
    </source>
</evidence>
<organism evidence="3 4">
    <name type="scientific">Nocardia nova</name>
    <dbReference type="NCBI Taxonomy" id="37330"/>
    <lineage>
        <taxon>Bacteria</taxon>
        <taxon>Bacillati</taxon>
        <taxon>Actinomycetota</taxon>
        <taxon>Actinomycetes</taxon>
        <taxon>Mycobacteriales</taxon>
        <taxon>Nocardiaceae</taxon>
        <taxon>Nocardia</taxon>
    </lineage>
</organism>
<dbReference type="SUPFAM" id="SSF88697">
    <property type="entry name" value="PUA domain-like"/>
    <property type="match status" value="1"/>
</dbReference>
<comment type="caution">
    <text evidence="3">The sequence shown here is derived from an EMBL/GenBank/DDBJ whole genome shotgun (WGS) entry which is preliminary data.</text>
</comment>
<reference evidence="3 4" key="1">
    <citation type="submission" date="2018-02" db="EMBL/GenBank/DDBJ databases">
        <title>8 Nocardia nova and 1 Nocardia cyriacigeorgica strain used for evolution to TMP-SMX.</title>
        <authorList>
            <person name="Mehta H."/>
            <person name="Weng J."/>
            <person name="Shamoo Y."/>
        </authorList>
    </citation>
    <scope>NUCLEOTIDE SEQUENCE [LARGE SCALE GENOMIC DNA]</scope>
    <source>
        <strain evidence="3 4">BAA2227</strain>
    </source>
</reference>
<keyword evidence="4" id="KW-1185">Reference proteome</keyword>
<evidence type="ECO:0000313" key="4">
    <source>
        <dbReference type="Proteomes" id="UP000238356"/>
    </source>
</evidence>
<dbReference type="EMBL" id="PSZD01000013">
    <property type="protein sequence ID" value="PPJ26254.1"/>
    <property type="molecule type" value="Genomic_DNA"/>
</dbReference>
<dbReference type="Gene3D" id="3.10.590.10">
    <property type="entry name" value="ph1033 like domains"/>
    <property type="match status" value="1"/>
</dbReference>
<accession>A0A2S6A327</accession>
<dbReference type="Pfam" id="PF01878">
    <property type="entry name" value="EVE"/>
    <property type="match status" value="1"/>
</dbReference>
<name>A0A2S6A327_9NOCA</name>
<dbReference type="InterPro" id="IPR022996">
    <property type="entry name" value="UPF0310"/>
</dbReference>
<sequence>MSKYWLAVVSRDHVRRGVALGIAQANHGKRNAVERMRPGDGLVYYSPRTGMREGDAVKSFAAIGTIDDRPVWQADDQGGCFRPWRRAVTYRPDARDVAIDTVRGDLDLTSVPHWGIVLRRGVVELSAHDFEVISRAMLGEDAGEMWAAAR</sequence>
<dbReference type="HAMAP" id="MF_00771">
    <property type="entry name" value="UPF0310"/>
    <property type="match status" value="1"/>
</dbReference>
<dbReference type="CDD" id="cd21132">
    <property type="entry name" value="EVE-like"/>
    <property type="match status" value="1"/>
</dbReference>
<evidence type="ECO:0000259" key="2">
    <source>
        <dbReference type="Pfam" id="PF01878"/>
    </source>
</evidence>
<evidence type="ECO:0000256" key="1">
    <source>
        <dbReference type="HAMAP-Rule" id="MF_00771"/>
    </source>
</evidence>